<dbReference type="EMBL" id="BOPD01000041">
    <property type="protein sequence ID" value="GIJ36060.1"/>
    <property type="molecule type" value="Genomic_DNA"/>
</dbReference>
<reference evidence="2" key="1">
    <citation type="submission" date="2021-01" db="EMBL/GenBank/DDBJ databases">
        <title>Whole genome shotgun sequence of Verrucosispora sediminis NBRC 107745.</title>
        <authorList>
            <person name="Komaki H."/>
            <person name="Tamura T."/>
        </authorList>
    </citation>
    <scope>NUCLEOTIDE SEQUENCE</scope>
    <source>
        <strain evidence="2">NBRC 107745</strain>
    </source>
</reference>
<name>A0A9W5UY48_9ACTN</name>
<feature type="region of interest" description="Disordered" evidence="1">
    <location>
        <begin position="1311"/>
        <end position="1368"/>
    </location>
</feature>
<comment type="caution">
    <text evidence="2">The sequence shown here is derived from an EMBL/GenBank/DDBJ whole genome shotgun (WGS) entry which is preliminary data.</text>
</comment>
<dbReference type="Proteomes" id="UP000607311">
    <property type="component" value="Unassembled WGS sequence"/>
</dbReference>
<dbReference type="Gene3D" id="3.40.50.300">
    <property type="entry name" value="P-loop containing nucleotide triphosphate hydrolases"/>
    <property type="match status" value="1"/>
</dbReference>
<evidence type="ECO:0000313" key="3">
    <source>
        <dbReference type="Proteomes" id="UP000607311"/>
    </source>
</evidence>
<evidence type="ECO:0000256" key="1">
    <source>
        <dbReference type="SAM" id="MobiDB-lite"/>
    </source>
</evidence>
<dbReference type="SUPFAM" id="SSF52540">
    <property type="entry name" value="P-loop containing nucleoside triphosphate hydrolases"/>
    <property type="match status" value="1"/>
</dbReference>
<proteinExistence type="predicted"/>
<dbReference type="RefSeq" id="WP_139233257.1">
    <property type="nucleotide sequence ID" value="NZ_BOPD01000041.1"/>
</dbReference>
<feature type="region of interest" description="Disordered" evidence="1">
    <location>
        <begin position="2371"/>
        <end position="2393"/>
    </location>
</feature>
<organism evidence="2 3">
    <name type="scientific">Micromonospora sediminimaris</name>
    <dbReference type="NCBI Taxonomy" id="547162"/>
    <lineage>
        <taxon>Bacteria</taxon>
        <taxon>Bacillati</taxon>
        <taxon>Actinomycetota</taxon>
        <taxon>Actinomycetes</taxon>
        <taxon>Micromonosporales</taxon>
        <taxon>Micromonosporaceae</taxon>
        <taxon>Micromonospora</taxon>
    </lineage>
</organism>
<protein>
    <recommendedName>
        <fullName evidence="4">NACHT domain-containing protein</fullName>
    </recommendedName>
</protein>
<accession>A0A9W5UY48</accession>
<evidence type="ECO:0000313" key="2">
    <source>
        <dbReference type="EMBL" id="GIJ36060.1"/>
    </source>
</evidence>
<evidence type="ECO:0008006" key="4">
    <source>
        <dbReference type="Google" id="ProtNLM"/>
    </source>
</evidence>
<sequence>MPSVSRPPQSPADALAGLLRDLPGGATGAAGQANTGGTNIANSGVIERLTVALSAAHPQPSTTAFVSYPESDRDWVEQSLLAALDPLPMQLFYSGGQLHQPDDWEMVYAVMDKASLLIVVGRDSSVVRDRRVRDQVAYWLDNHPDRSGVVLVGQPDSRPEAIDRRLAGLPMVAVPGGDVAAVARAAANDRLVRVIRLTPRAEPVATRDRAADEDALAPVREAYLRWVYRTHSGIDSVIAGVSVTMPLAECPPPGPLVRDGSTGRARTTELDHLRSRARQAAGGGTVPASEAEFAVLADRPLPTYLSPARSIDRLDLSGLPNLSPGRLAGTVWRAIVLGEPGSGKSSMVRRLAHDTAARQLADDGEHDEVRRLPVLCRAADLAVGLAGTEESAEGLAALAIQLGWAGAAPTDPASGDPLPPDELARLARVALRSRRLVLIVDGLDEVPSLTDRRSVAAALDVFAASGGVRLDHPARARGNQTIITSRIAGYYGAALSDRFEQLLIGPLDGDGVAAVIDYWLGGYFATVHVPEANQAQRRTEIDQVITGGGSAVWQLAANPYLLVSLISVVLSGLSGRPGSRGDRWLRADLYTAMVEHAVRRGGLRFPDASVDTLIRLQAAVAYQIHDVSRSGLVERTTLTTLCHRALDLLGEPVPPVVAEQAELVIASIDLLTDRGQGLYGFRHLTVQEYFAGRWLIDAGTVDAIVTGISDRLGDPRWLEAVRLALGQLSRVSENVFSSVLDELLTGPTRRLAAEMLSHSLADIAGLRRQHLRALVRVAVETEAELTGAVVTLYPDGARMLEPLLRWGVSVQGDTAPRLICEALCEHLRDPFPASMVAAARLIDALRLDDRSVVQALLEAQHRDGADHGWQATRALLSVLHRRMAATGGGDPEEVRSRLDAEQQALLAAMASAVPPTVGAGSGRRRAGIRGTTTIGVRNQMRIALTTEAALRDRVRGDLGWLRVILCLYGGIPFLDMIHWLRRRDEAMSVFAAPTSGPAERYRAAVLLDTLIQPAIAARGPHPVALRPEQIAVDSPLTDRLLTWLRTAVPGSDLPGLLTDVLADRRLDTDTRGDALAAWLVLDTGEQQPSATAPFVGPAAEPDDDSAAVEAVRQRARWRLGRTDMLLGDALAGLSPLAAGAGLAGDASADQSRDVFADVVRALWVVGHPRRGGDSSTDRPLSEDLALAVCGANEDKEYDVAVMLDVSGRDMVNVAGGLATALAGVARTESVAAAGTDDWLLDPLSPPTDDLAEALTVLAGLHARWGFLRCWFLDRLAEQIIAAGFRTEAACLALEVLITDPTSARRTLERLGTAGGARPSGDAPAEDSDQHDEAGDVEQAAGDPPLVGSGLPGDPMALAALDRSGGQPRPTYADLRGRIRLAALLGDRWTLPALDRALSGLTDGHQRLRAIELAVQERLIAPGPDLLERAVSATRQIDDPAARASAFARVARWADPDTEEALLCEALVALRGAPPDEVARVLSVLPPPASDETRARHGRCETVLTTRRQRSIARGDAAGALLSHDRVGRDADTTQAWAALTTAVLCRRGLDLLRDAAGRFTSERAAWSALSDGERRPAALAALRARAAAGVTPLRLENQAVAGLDALLAAEQVDDAVDLLASSRATARVPSLPRWRAHPRAEFSAVATLLAIESGELDPAAVARLPELLRSGDDRIRLRTRTAIATVSRGGQGPPKLRASALGAATIVELVRLVGDAHERHPHLHGDLSWALADVVHDAPGVLRTALETLSPEPGTRQRLLAGLHHLRLPVLDMLLAELPRLCDEEQAKVLWALRRVAWSPSRFGMETTRLRRAAGAARRCVNESGDGPAAHALRLLGQILPVTGLSIESLLGEALSGDGLAVAACDGVGFLLNRVRWEAPDLDTTEAIAELWLLARDPYEPIAVAALTALTRAGATIEDDASIAPDLVLRGLVGAVDPFLAGDEWLAGLRRAARFVLHGAPAGHSAAPNPLLALLLDEVVEEIVDRDEAADRVRWDAETDYLSVLWAVATRQPAALREAVADQPHDLPALLLTLLGREPAWAIRSVAGALLVILSDGDAPSLRTLLDMAWDTDAVGERVLSSFRWLDRVTAAGLAELVRATADPFVARAYFAVQMLAALAKQGVLGPEEQRTALAAVAGAVRRPDATRHVLLERDGRISSLGTLADACRQAVGWLESDRRSRDSQAAHAGVVLAASGVGGEPVTLRLTGDVPTNEPIRYQIEYLQQTENIELPGVLTQQLGAVTAAAAGAAVPLRALLPATGGQVSPAVAREWVPSRPAEPEAAPKVARDESSTHPLLLVLGANMVGEEIYSYLRVPKQQIEDIRSALASGAPFTPADFGTVIFSGRGKPSPEVTELVGVPDYLIQFNAPPAAAPVNSEPSDEVSPTDVPGAG</sequence>
<dbReference type="OrthoDB" id="135105at2"/>
<dbReference type="InterPro" id="IPR027417">
    <property type="entry name" value="P-loop_NTPase"/>
</dbReference>
<keyword evidence="3" id="KW-1185">Reference proteome</keyword>
<gene>
    <name evidence="2" type="ORF">Vse01_52080</name>
</gene>